<reference evidence="1 2" key="1">
    <citation type="journal article" date="2013" name="Genome Biol. Evol.">
        <title>Comparison of metabolic capacities and inference of gene content evolution in mosquito-associated Spiroplasma diminutum and S. taiwanense.</title>
        <authorList>
            <person name="Lo W.S."/>
            <person name="Ku C."/>
            <person name="Chen L.L."/>
            <person name="Chang T.H."/>
            <person name="Kuo C.H."/>
        </authorList>
    </citation>
    <scope>NUCLEOTIDE SEQUENCE [LARGE SCALE GENOMIC DNA]</scope>
    <source>
        <strain evidence="1">CT-1</strain>
    </source>
</reference>
<dbReference type="KEGG" id="stai:STAIW_v1c03670"/>
<name>S5LZ90_9MOLU</name>
<keyword evidence="2" id="KW-1185">Reference proteome</keyword>
<protein>
    <submittedName>
        <fullName evidence="1">Uncharacterized protein</fullName>
    </submittedName>
</protein>
<evidence type="ECO:0000313" key="1">
    <source>
        <dbReference type="EMBL" id="AGR41022.1"/>
    </source>
</evidence>
<accession>S5LZ90</accession>
<gene>
    <name evidence="1" type="ORF">STAIW_v1c03670</name>
</gene>
<organism evidence="1 2">
    <name type="scientific">Spiroplasma taiwanense CT-1</name>
    <dbReference type="NCBI Taxonomy" id="1276220"/>
    <lineage>
        <taxon>Bacteria</taxon>
        <taxon>Bacillati</taxon>
        <taxon>Mycoplasmatota</taxon>
        <taxon>Mollicutes</taxon>
        <taxon>Entomoplasmatales</taxon>
        <taxon>Spiroplasmataceae</taxon>
        <taxon>Spiroplasma</taxon>
    </lineage>
</organism>
<dbReference type="PATRIC" id="fig|1276220.3.peg.371"/>
<dbReference type="EMBL" id="CP005074">
    <property type="protein sequence ID" value="AGR41022.1"/>
    <property type="molecule type" value="Genomic_DNA"/>
</dbReference>
<dbReference type="HOGENOM" id="CLU_3140861_0_0_14"/>
<evidence type="ECO:0000313" key="2">
    <source>
        <dbReference type="Proteomes" id="UP000014984"/>
    </source>
</evidence>
<dbReference type="AlphaFoldDB" id="S5LZ90"/>
<dbReference type="Proteomes" id="UP000014984">
    <property type="component" value="Chromosome"/>
</dbReference>
<sequence>MKQVKKNYVQIIKTTTKLDSLIKSNENKKQFIANRVKKYSSNIQKNEKN</sequence>
<proteinExistence type="predicted"/>